<dbReference type="KEGG" id="gms:SOIL9_80130"/>
<dbReference type="PANTHER" id="PTHR34047">
    <property type="entry name" value="NUCLEAR INTRON MATURASE 1, MITOCHONDRIAL-RELATED"/>
    <property type="match status" value="1"/>
</dbReference>
<dbReference type="PROSITE" id="PS50878">
    <property type="entry name" value="RT_POL"/>
    <property type="match status" value="1"/>
</dbReference>
<keyword evidence="7" id="KW-0051">Antiviral defense</keyword>
<dbReference type="GO" id="GO:0003723">
    <property type="term" value="F:RNA binding"/>
    <property type="evidence" value="ECO:0007669"/>
    <property type="project" value="InterPro"/>
</dbReference>
<evidence type="ECO:0000256" key="4">
    <source>
        <dbReference type="ARBA" id="ARBA00022723"/>
    </source>
</evidence>
<dbReference type="GO" id="GO:0051607">
    <property type="term" value="P:defense response to virus"/>
    <property type="evidence" value="ECO:0007669"/>
    <property type="project" value="UniProtKB-KW"/>
</dbReference>
<dbReference type="GO" id="GO:0046872">
    <property type="term" value="F:metal ion binding"/>
    <property type="evidence" value="ECO:0007669"/>
    <property type="project" value="UniProtKB-KW"/>
</dbReference>
<dbReference type="InterPro" id="IPR043502">
    <property type="entry name" value="DNA/RNA_pol_sf"/>
</dbReference>
<gene>
    <name evidence="11" type="ORF">SOIL9_80130</name>
</gene>
<keyword evidence="12" id="KW-1185">Reference proteome</keyword>
<keyword evidence="3" id="KW-0548">Nucleotidyltransferase</keyword>
<dbReference type="GO" id="GO:0003964">
    <property type="term" value="F:RNA-directed DNA polymerase activity"/>
    <property type="evidence" value="ECO:0007669"/>
    <property type="project" value="UniProtKB-KW"/>
</dbReference>
<dbReference type="InterPro" id="IPR000123">
    <property type="entry name" value="Reverse_transcriptase_msDNA"/>
</dbReference>
<dbReference type="InterPro" id="IPR051083">
    <property type="entry name" value="GrpII_Intron_Splice-Mob/Def"/>
</dbReference>
<dbReference type="PANTHER" id="PTHR34047:SF7">
    <property type="entry name" value="RNA-DIRECTED DNA POLYMERASE"/>
    <property type="match status" value="1"/>
</dbReference>
<comment type="similarity">
    <text evidence="8">Belongs to the bacterial reverse transcriptase family.</text>
</comment>
<protein>
    <recommendedName>
        <fullName evidence="1">RNA-directed DNA polymerase</fullName>
        <ecNumber evidence="1">2.7.7.49</ecNumber>
    </recommendedName>
</protein>
<keyword evidence="2" id="KW-0808">Transferase</keyword>
<dbReference type="EC" id="2.7.7.49" evidence="1"/>
<sequence length="309" mass="35128">MWPIFTSLRRTLTGGRSGRTGDRPPVSSEADWAERFARLGLPPETLRNIIAADSLHPYFRYRRFHKPKRDGGRREIAEPSPRLKRLQREIITQYFATEQPHPAAVAYQRGKSTADHVWAHAGAEIVITADIRDFFPSTRADRVEMWWRERVDSETARLLTLLTTDCGELPQGAPTSPGLSNFLNTEMDAKLTRRATGACARYTRYCDDLAFSWPTGFGPPSDFERGVRATLHEFGYELHPKKGWHVHRRGDEPEVTGAVLTRSGGVRLPARIRQMMRALARRATSADTERLKGYRGYAAMIATRPRRRG</sequence>
<keyword evidence="6 11" id="KW-0695">RNA-directed DNA polymerase</keyword>
<comment type="catalytic activity">
    <reaction evidence="9">
        <text>DNA(n) + a 2'-deoxyribonucleoside 5'-triphosphate = DNA(n+1) + diphosphate</text>
        <dbReference type="Rhea" id="RHEA:22508"/>
        <dbReference type="Rhea" id="RHEA-COMP:17339"/>
        <dbReference type="Rhea" id="RHEA-COMP:17340"/>
        <dbReference type="ChEBI" id="CHEBI:33019"/>
        <dbReference type="ChEBI" id="CHEBI:61560"/>
        <dbReference type="ChEBI" id="CHEBI:173112"/>
        <dbReference type="EC" id="2.7.7.49"/>
    </reaction>
</comment>
<evidence type="ECO:0000259" key="10">
    <source>
        <dbReference type="PROSITE" id="PS50878"/>
    </source>
</evidence>
<evidence type="ECO:0000256" key="2">
    <source>
        <dbReference type="ARBA" id="ARBA00022679"/>
    </source>
</evidence>
<dbReference type="Proteomes" id="UP000464178">
    <property type="component" value="Chromosome"/>
</dbReference>
<dbReference type="InterPro" id="IPR000477">
    <property type="entry name" value="RT_dom"/>
</dbReference>
<evidence type="ECO:0000256" key="6">
    <source>
        <dbReference type="ARBA" id="ARBA00022918"/>
    </source>
</evidence>
<reference evidence="11 12" key="1">
    <citation type="submission" date="2019-05" db="EMBL/GenBank/DDBJ databases">
        <authorList>
            <consortium name="Science for Life Laboratories"/>
        </authorList>
    </citation>
    <scope>NUCLEOTIDE SEQUENCE [LARGE SCALE GENOMIC DNA]</scope>
    <source>
        <strain evidence="11">Soil9</strain>
    </source>
</reference>
<evidence type="ECO:0000256" key="1">
    <source>
        <dbReference type="ARBA" id="ARBA00012493"/>
    </source>
</evidence>
<evidence type="ECO:0000256" key="5">
    <source>
        <dbReference type="ARBA" id="ARBA00022842"/>
    </source>
</evidence>
<evidence type="ECO:0000256" key="3">
    <source>
        <dbReference type="ARBA" id="ARBA00022695"/>
    </source>
</evidence>
<accession>A0A6P2DK82</accession>
<dbReference type="RefSeq" id="WP_162672317.1">
    <property type="nucleotide sequence ID" value="NZ_LR593886.1"/>
</dbReference>
<evidence type="ECO:0000256" key="7">
    <source>
        <dbReference type="ARBA" id="ARBA00023118"/>
    </source>
</evidence>
<evidence type="ECO:0000313" key="12">
    <source>
        <dbReference type="Proteomes" id="UP000464178"/>
    </source>
</evidence>
<organism evidence="11 12">
    <name type="scientific">Gemmata massiliana</name>
    <dbReference type="NCBI Taxonomy" id="1210884"/>
    <lineage>
        <taxon>Bacteria</taxon>
        <taxon>Pseudomonadati</taxon>
        <taxon>Planctomycetota</taxon>
        <taxon>Planctomycetia</taxon>
        <taxon>Gemmatales</taxon>
        <taxon>Gemmataceae</taxon>
        <taxon>Gemmata</taxon>
    </lineage>
</organism>
<dbReference type="SUPFAM" id="SSF56672">
    <property type="entry name" value="DNA/RNA polymerases"/>
    <property type="match status" value="1"/>
</dbReference>
<evidence type="ECO:0000256" key="9">
    <source>
        <dbReference type="ARBA" id="ARBA00048173"/>
    </source>
</evidence>
<evidence type="ECO:0000256" key="8">
    <source>
        <dbReference type="ARBA" id="ARBA00034120"/>
    </source>
</evidence>
<evidence type="ECO:0000313" key="11">
    <source>
        <dbReference type="EMBL" id="VTS00948.1"/>
    </source>
</evidence>
<keyword evidence="5" id="KW-0460">Magnesium</keyword>
<proteinExistence type="inferred from homology"/>
<name>A0A6P2DK82_9BACT</name>
<keyword evidence="4" id="KW-0479">Metal-binding</keyword>
<dbReference type="EMBL" id="LR593886">
    <property type="protein sequence ID" value="VTS00948.1"/>
    <property type="molecule type" value="Genomic_DNA"/>
</dbReference>
<dbReference type="CDD" id="cd03487">
    <property type="entry name" value="RT_Bac_retron_II"/>
    <property type="match status" value="1"/>
</dbReference>
<dbReference type="AlphaFoldDB" id="A0A6P2DK82"/>
<dbReference type="PRINTS" id="PR00866">
    <property type="entry name" value="RNADNAPOLMS"/>
</dbReference>
<feature type="domain" description="Reverse transcriptase" evidence="10">
    <location>
        <begin position="47"/>
        <end position="260"/>
    </location>
</feature>
<dbReference type="Pfam" id="PF00078">
    <property type="entry name" value="RVT_1"/>
    <property type="match status" value="1"/>
</dbReference>